<sequence length="1368" mass="155753">MEDLDFQNELSKLLYTDSTALKRIHIDDINENNSSDSEPDGRPLDEDYMKNQPPPCDYNIIKDLVVKVGTKSIGTKRKKKKKKKTNKSSVYGPTKLSVKYEVSPTQASEISESDINPFNALLDISDDNPADMESLYPLDSYSDTKTIVNTHCEDDSSNFEFDFVSEVDGSWETAVNKKSKKLRNFQINANIEKSSSLVSQTVIANTTTNSKEENFSLAYSSSVNNGKYFFPELIPNYSNIITGTTSSEIHEETNGYKKKAKKRKRTRKKTSQISGSKHLTNIPAENETHMSNVLVSNPYTGHEASAQSNEIEKSKNVVIEYSNRCQDLETSKKIDDLFENTYILESIRKSLEIFNSTENIELFNNFSKENKLNEKFRNDFPSEDTRYTKFESVVPLYDEQLPTEKNKLPVLPQYIDEPVCLESQSTELKIRKKKKTRRKHLSASCNNQEITVKEEVSQQQSTIESESIVWDWQLYNNRENHEATQNKIHLFEGGESIHYSALSIVDSKTNVEKSCQIRKAQHFESNPQYPIEGSYLFDLEALHGDEVQAKDKLGNGIPLTPNENIDASLSEYLKSYTTCTHMLPEKNQTTRKKRRRFKKKCNSGNTQQSIPAAKLENCSPCIDNNLSRSATGGDYIISSTWYKNQASNEVERDLFEDIQNTRCRGTEWVINSHDLGVQKQLQQINKVEKETKTKSQKRLPIKESNVQDICIFKESDFPPLLISNTSTKKRSTMNIDDISYNAPFEVHYSTKNRHVEKEQSCGGLDVTGSKIYETEYLLKPHNDDRMIKQDIGNLETEIIRFFQSNIPYDFTANIFPTSHQYVDLFGRDNTTRKYVDKDVGKIYEQAPYSGTYVSQVDIFRNESKKNSLTPVKSDCAQNILLSAISKPASNVHICEQHGVSMKLSYLSNILVSHTEIMKDCDNISSLTIMIPANLFQYIQKDQKCQNNILEFLTAGKGLQQQTSLFFYNQIYEKSASIKEPLYFEEISQNNLYLDTYKNSEIIQKTYHSLEGVALTATMTNDSENPDASYVTVECKHVLFDDDIITNVINTNTCFEVMTSNIHYTVNSSEPFYLENDISHVSSDSTHSLIDHGMTDKRKLSNLANILAMNTEMMKIHDNISHVSVMIPSNLSKQIQKDQSCQNLILEFLTAGGATLKNKQALLFFYNKIDEKGTVGDHCLADYFYHEGTLYKKTIYDSYNLRSSNSFKMIDTYKTNFGSPPNSISCSLNNISTAATCNLEDPNDSCTNIRFKRCEASKNNEDQELLINTNTCFGTMPKSDSTQLLESFCSLEKVEPICNKHNSDTSTALCDNIQEDPHSGIVKIGSSYSTIIVENVVNLTLYCLFHLIKDVMESPFGPWTIFDKNLQTD</sequence>
<proteinExistence type="predicted"/>
<dbReference type="EMBL" id="CAACVG010007005">
    <property type="protein sequence ID" value="VEN43082.1"/>
    <property type="molecule type" value="Genomic_DNA"/>
</dbReference>
<feature type="region of interest" description="Disordered" evidence="1">
    <location>
        <begin position="30"/>
        <end position="53"/>
    </location>
</feature>
<accession>A0A653C5B7</accession>
<name>A0A653C5B7_CALMS</name>
<feature type="region of interest" description="Disordered" evidence="1">
    <location>
        <begin position="586"/>
        <end position="606"/>
    </location>
</feature>
<feature type="compositionally biased region" description="Basic residues" evidence="1">
    <location>
        <begin position="589"/>
        <end position="601"/>
    </location>
</feature>
<feature type="region of interest" description="Disordered" evidence="1">
    <location>
        <begin position="249"/>
        <end position="274"/>
    </location>
</feature>
<evidence type="ECO:0000313" key="2">
    <source>
        <dbReference type="EMBL" id="VEN43082.1"/>
    </source>
</evidence>
<feature type="compositionally biased region" description="Basic residues" evidence="1">
    <location>
        <begin position="256"/>
        <end position="270"/>
    </location>
</feature>
<keyword evidence="3" id="KW-1185">Reference proteome</keyword>
<organism evidence="2 3">
    <name type="scientific">Callosobruchus maculatus</name>
    <name type="common">Southern cowpea weevil</name>
    <name type="synonym">Pulse bruchid</name>
    <dbReference type="NCBI Taxonomy" id="64391"/>
    <lineage>
        <taxon>Eukaryota</taxon>
        <taxon>Metazoa</taxon>
        <taxon>Ecdysozoa</taxon>
        <taxon>Arthropoda</taxon>
        <taxon>Hexapoda</taxon>
        <taxon>Insecta</taxon>
        <taxon>Pterygota</taxon>
        <taxon>Neoptera</taxon>
        <taxon>Endopterygota</taxon>
        <taxon>Coleoptera</taxon>
        <taxon>Polyphaga</taxon>
        <taxon>Cucujiformia</taxon>
        <taxon>Chrysomeloidea</taxon>
        <taxon>Chrysomelidae</taxon>
        <taxon>Bruchinae</taxon>
        <taxon>Bruchini</taxon>
        <taxon>Callosobruchus</taxon>
    </lineage>
</organism>
<reference evidence="2 3" key="1">
    <citation type="submission" date="2019-01" db="EMBL/GenBank/DDBJ databases">
        <authorList>
            <person name="Sayadi A."/>
        </authorList>
    </citation>
    <scope>NUCLEOTIDE SEQUENCE [LARGE SCALE GENOMIC DNA]</scope>
</reference>
<dbReference type="Proteomes" id="UP000410492">
    <property type="component" value="Unassembled WGS sequence"/>
</dbReference>
<feature type="compositionally biased region" description="Basic and acidic residues" evidence="1">
    <location>
        <begin position="39"/>
        <end position="49"/>
    </location>
</feature>
<evidence type="ECO:0000313" key="3">
    <source>
        <dbReference type="Proteomes" id="UP000410492"/>
    </source>
</evidence>
<gene>
    <name evidence="2" type="ORF">CALMAC_LOCUS6349</name>
</gene>
<protein>
    <submittedName>
        <fullName evidence="2">Uncharacterized protein</fullName>
    </submittedName>
</protein>
<evidence type="ECO:0000256" key="1">
    <source>
        <dbReference type="SAM" id="MobiDB-lite"/>
    </source>
</evidence>
<dbReference type="OrthoDB" id="6769682at2759"/>